<keyword evidence="2" id="KW-0812">Transmembrane</keyword>
<dbReference type="AlphaFoldDB" id="A0A2T1GG42"/>
<organism evidence="3 4">
    <name type="scientific">Chamaesiphon polymorphus CCALA 037</name>
    <dbReference type="NCBI Taxonomy" id="2107692"/>
    <lineage>
        <taxon>Bacteria</taxon>
        <taxon>Bacillati</taxon>
        <taxon>Cyanobacteriota</taxon>
        <taxon>Cyanophyceae</taxon>
        <taxon>Gomontiellales</taxon>
        <taxon>Chamaesiphonaceae</taxon>
        <taxon>Chamaesiphon</taxon>
    </lineage>
</organism>
<feature type="region of interest" description="Disordered" evidence="1">
    <location>
        <begin position="94"/>
        <end position="114"/>
    </location>
</feature>
<comment type="caution">
    <text evidence="3">The sequence shown here is derived from an EMBL/GenBank/DDBJ whole genome shotgun (WGS) entry which is preliminary data.</text>
</comment>
<feature type="compositionally biased region" description="Polar residues" evidence="1">
    <location>
        <begin position="96"/>
        <end position="114"/>
    </location>
</feature>
<accession>A0A2T1GG42</accession>
<keyword evidence="2" id="KW-0472">Membrane</keyword>
<keyword evidence="4" id="KW-1185">Reference proteome</keyword>
<evidence type="ECO:0000313" key="3">
    <source>
        <dbReference type="EMBL" id="PSB56614.1"/>
    </source>
</evidence>
<evidence type="ECO:0000256" key="2">
    <source>
        <dbReference type="SAM" id="Phobius"/>
    </source>
</evidence>
<evidence type="ECO:0000256" key="1">
    <source>
        <dbReference type="SAM" id="MobiDB-lite"/>
    </source>
</evidence>
<protein>
    <submittedName>
        <fullName evidence="3">Uncharacterized protein</fullName>
    </submittedName>
</protein>
<keyword evidence="2" id="KW-1133">Transmembrane helix</keyword>
<feature type="transmembrane region" description="Helical" evidence="2">
    <location>
        <begin position="62"/>
        <end position="83"/>
    </location>
</feature>
<sequence length="179" mass="19403">MEPKETQSLHQSQPPNLNQTPIETPQTVRMGGSSPLSSSSGSGEVESQPGLWAGLRLPLKRTAIVVSGLFIIALILSGLFNVAKSIIAGFSKPQPLATSQPQIEPSVSPAPTTAISPENKCLDLPTRMSKAKIVAADVDKLFYQKYPDRVNKPLTTDTVTERNLRQEWCAIANQLIDKK</sequence>
<dbReference type="EMBL" id="PVWO01000117">
    <property type="protein sequence ID" value="PSB56614.1"/>
    <property type="molecule type" value="Genomic_DNA"/>
</dbReference>
<feature type="compositionally biased region" description="Polar residues" evidence="1">
    <location>
        <begin position="8"/>
        <end position="27"/>
    </location>
</feature>
<reference evidence="3 4" key="1">
    <citation type="submission" date="2018-03" db="EMBL/GenBank/DDBJ databases">
        <title>The ancient ancestry and fast evolution of plastids.</title>
        <authorList>
            <person name="Moore K.R."/>
            <person name="Magnabosco C."/>
            <person name="Momper L."/>
            <person name="Gold D.A."/>
            <person name="Bosak T."/>
            <person name="Fournier G.P."/>
        </authorList>
    </citation>
    <scope>NUCLEOTIDE SEQUENCE [LARGE SCALE GENOMIC DNA]</scope>
    <source>
        <strain evidence="3 4">CCALA 037</strain>
    </source>
</reference>
<evidence type="ECO:0000313" key="4">
    <source>
        <dbReference type="Proteomes" id="UP000238937"/>
    </source>
</evidence>
<gene>
    <name evidence="3" type="ORF">C7B77_11325</name>
</gene>
<proteinExistence type="predicted"/>
<name>A0A2T1GG42_9CYAN</name>
<feature type="compositionally biased region" description="Low complexity" evidence="1">
    <location>
        <begin position="31"/>
        <end position="43"/>
    </location>
</feature>
<dbReference type="RefSeq" id="WP_106304302.1">
    <property type="nucleotide sequence ID" value="NZ_PVWO01000117.1"/>
</dbReference>
<dbReference type="Proteomes" id="UP000238937">
    <property type="component" value="Unassembled WGS sequence"/>
</dbReference>
<feature type="region of interest" description="Disordered" evidence="1">
    <location>
        <begin position="1"/>
        <end position="48"/>
    </location>
</feature>